<comment type="caution">
    <text evidence="2">The sequence shown here is derived from an EMBL/GenBank/DDBJ whole genome shotgun (WGS) entry which is preliminary data.</text>
</comment>
<reference evidence="2 3" key="1">
    <citation type="submission" date="2019-09" db="EMBL/GenBank/DDBJ databases">
        <title>Whole genome shotgun sequencing (WGS) of Ellagibacter isourolithinifaciens DSM 104140(T) and Adlercreutzia muris DSM 29508(T).</title>
        <authorList>
            <person name="Stoll D.A."/>
            <person name="Danylec N."/>
            <person name="Huch M."/>
        </authorList>
    </citation>
    <scope>NUCLEOTIDE SEQUENCE [LARGE SCALE GENOMIC DNA]</scope>
    <source>
        <strain evidence="2 3">DSM 104140</strain>
    </source>
</reference>
<name>A0A6N6NMX1_9ACTN</name>
<dbReference type="PANTHER" id="PTHR22916:SF3">
    <property type="entry name" value="UDP-GLCNAC:BETAGAL BETA-1,3-N-ACETYLGLUCOSAMINYLTRANSFERASE-LIKE PROTEIN 1"/>
    <property type="match status" value="1"/>
</dbReference>
<evidence type="ECO:0000313" key="3">
    <source>
        <dbReference type="Proteomes" id="UP000468668"/>
    </source>
</evidence>
<keyword evidence="3" id="KW-1185">Reference proteome</keyword>
<dbReference type="CDD" id="cd00761">
    <property type="entry name" value="Glyco_tranf_GTA_type"/>
    <property type="match status" value="1"/>
</dbReference>
<gene>
    <name evidence="2" type="ORF">F8C90_03590</name>
</gene>
<dbReference type="SUPFAM" id="SSF53448">
    <property type="entry name" value="Nucleotide-diphospho-sugar transferases"/>
    <property type="match status" value="1"/>
</dbReference>
<dbReference type="PANTHER" id="PTHR22916">
    <property type="entry name" value="GLYCOSYLTRANSFERASE"/>
    <property type="match status" value="1"/>
</dbReference>
<dbReference type="OrthoDB" id="1666828at2"/>
<evidence type="ECO:0000259" key="1">
    <source>
        <dbReference type="Pfam" id="PF00535"/>
    </source>
</evidence>
<dbReference type="AlphaFoldDB" id="A0A6N6NMX1"/>
<dbReference type="InterPro" id="IPR029044">
    <property type="entry name" value="Nucleotide-diphossugar_trans"/>
</dbReference>
<dbReference type="GO" id="GO:0016758">
    <property type="term" value="F:hexosyltransferase activity"/>
    <property type="evidence" value="ECO:0007669"/>
    <property type="project" value="UniProtKB-ARBA"/>
</dbReference>
<sequence length="358" mass="40991">MLRYHDMKPRLSIIVPVHNASPYIGHCLETISRQGLSPDDYEVIMVDDGSTDDSLDLCRELSDERNVKILHRENGGAGRARNAGIAEARGKYVYCLDVDDSLEDGSLSILLGQCFDQNLDAVFFGALVEYASEEVKTSDPQDDRYFERRQSPRVRTGEELLVEQQQTRNFCAQPCMHIARRQLLVDNNIRFAEGIVNEDNLYVFHTTIHSQRANVDPHPYYRYVVRPRSVTTETRGTLRQFDAHFYLAREFYRDYLAAIDQGKDDLAWAIWTLIDWYLEVAVDALISADSRMEKPTASDPVSLSVYHRLFERILDEREARLAAESQALALEQQLAKTGLRRAAEALFRKTKRASGGHR</sequence>
<evidence type="ECO:0000313" key="2">
    <source>
        <dbReference type="EMBL" id="KAB1641593.1"/>
    </source>
</evidence>
<dbReference type="Pfam" id="PF00535">
    <property type="entry name" value="Glycos_transf_2"/>
    <property type="match status" value="1"/>
</dbReference>
<feature type="domain" description="Glycosyltransferase 2-like" evidence="1">
    <location>
        <begin position="12"/>
        <end position="159"/>
    </location>
</feature>
<organism evidence="2 3">
    <name type="scientific">Ellagibacter isourolithinifaciens</name>
    <dbReference type="NCBI Taxonomy" id="2137581"/>
    <lineage>
        <taxon>Bacteria</taxon>
        <taxon>Bacillati</taxon>
        <taxon>Actinomycetota</taxon>
        <taxon>Coriobacteriia</taxon>
        <taxon>Eggerthellales</taxon>
        <taxon>Eggerthellaceae</taxon>
        <taxon>Ellagibacter</taxon>
    </lineage>
</organism>
<dbReference type="EMBL" id="WAJR01000005">
    <property type="protein sequence ID" value="KAB1641593.1"/>
    <property type="molecule type" value="Genomic_DNA"/>
</dbReference>
<protein>
    <submittedName>
        <fullName evidence="2">Glycosyltransferase</fullName>
    </submittedName>
</protein>
<dbReference type="Proteomes" id="UP000468668">
    <property type="component" value="Unassembled WGS sequence"/>
</dbReference>
<accession>A0A6N6NMX1</accession>
<keyword evidence="2" id="KW-0808">Transferase</keyword>
<dbReference type="Gene3D" id="3.90.550.10">
    <property type="entry name" value="Spore Coat Polysaccharide Biosynthesis Protein SpsA, Chain A"/>
    <property type="match status" value="1"/>
</dbReference>
<proteinExistence type="predicted"/>
<dbReference type="InterPro" id="IPR001173">
    <property type="entry name" value="Glyco_trans_2-like"/>
</dbReference>